<dbReference type="InterPro" id="IPR043129">
    <property type="entry name" value="ATPase_NBD"/>
</dbReference>
<dbReference type="Gene3D" id="3.30.420.40">
    <property type="match status" value="3"/>
</dbReference>
<evidence type="ECO:0000313" key="3">
    <source>
        <dbReference type="Proteomes" id="UP000076871"/>
    </source>
</evidence>
<dbReference type="InParanoid" id="A0A165G724"/>
<dbReference type="GeneID" id="63823893"/>
<sequence length="516" mass="56389">MSSGTFRDSFIVILDTGRTTIRAGLGLHDLLRTPSVDILARVGLPRSFFAPSDANDNGDIAQGDPSITKAVIANAKVTDYLVGVQLDEALAGNEDVAIFWPFADGDVSDWEQAEALWKHVFFTRLPLRRSQMESPVLLSLPAGLSRATYERVCQMFFERFNVAGFGVVERPLAQFYSAVTASGQLSGVVVDIDREWTDITPISDGLIVQGARMQVRVGMNDCRRHLTRVLRGNQNVMGAVQEILQEEGKDPSEEAQLSVLEGLADQLWAEGQIKVLHEGEGGTLEDDLDGSNSGELNIAAIVVAGKEKAVIESGMKKKAAREKASAAEQARAREIEAKDLIEVKWRGKTVTVGKERHRYCEPLWDAGLRERKGKERQTANRRDVPELPLHIAVGEAVARTEVDQRAYIWQGLFVTGDITDHVKGLGAALQSRLSSFLLVSLDPSGNEVQPRSIHTLKIPDYFAEYREKGDGLASFLGSSIVAKISFGDSAGKNFVSKADYINMGPRAVLGMSPSLL</sequence>
<dbReference type="SMART" id="SM00268">
    <property type="entry name" value="ACTIN"/>
    <property type="match status" value="1"/>
</dbReference>
<dbReference type="AlphaFoldDB" id="A0A165G724"/>
<dbReference type="InterPro" id="IPR004000">
    <property type="entry name" value="Actin"/>
</dbReference>
<dbReference type="STRING" id="1314785.A0A165G724"/>
<name>A0A165G724_9APHY</name>
<gene>
    <name evidence="2" type="ORF">LAESUDRAFT_711787</name>
</gene>
<reference evidence="2 3" key="1">
    <citation type="journal article" date="2016" name="Mol. Biol. Evol.">
        <title>Comparative Genomics of Early-Diverging Mushroom-Forming Fungi Provides Insights into the Origins of Lignocellulose Decay Capabilities.</title>
        <authorList>
            <person name="Nagy L.G."/>
            <person name="Riley R."/>
            <person name="Tritt A."/>
            <person name="Adam C."/>
            <person name="Daum C."/>
            <person name="Floudas D."/>
            <person name="Sun H."/>
            <person name="Yadav J.S."/>
            <person name="Pangilinan J."/>
            <person name="Larsson K.H."/>
            <person name="Matsuura K."/>
            <person name="Barry K."/>
            <person name="Labutti K."/>
            <person name="Kuo R."/>
            <person name="Ohm R.A."/>
            <person name="Bhattacharya S.S."/>
            <person name="Shirouzu T."/>
            <person name="Yoshinaga Y."/>
            <person name="Martin F.M."/>
            <person name="Grigoriev I.V."/>
            <person name="Hibbett D.S."/>
        </authorList>
    </citation>
    <scope>NUCLEOTIDE SEQUENCE [LARGE SCALE GENOMIC DNA]</scope>
    <source>
        <strain evidence="2 3">93-53</strain>
    </source>
</reference>
<dbReference type="OrthoDB" id="74201at2759"/>
<comment type="similarity">
    <text evidence="1">Belongs to the actin family.</text>
</comment>
<dbReference type="FunCoup" id="A0A165G724">
    <property type="interactions" value="14"/>
</dbReference>
<dbReference type="Pfam" id="PF00022">
    <property type="entry name" value="Actin"/>
    <property type="match status" value="1"/>
</dbReference>
<evidence type="ECO:0000256" key="1">
    <source>
        <dbReference type="RuleBase" id="RU000487"/>
    </source>
</evidence>
<accession>A0A165G724</accession>
<keyword evidence="3" id="KW-1185">Reference proteome</keyword>
<dbReference type="RefSeq" id="XP_040767657.1">
    <property type="nucleotide sequence ID" value="XM_040906864.1"/>
</dbReference>
<organism evidence="2 3">
    <name type="scientific">Laetiporus sulphureus 93-53</name>
    <dbReference type="NCBI Taxonomy" id="1314785"/>
    <lineage>
        <taxon>Eukaryota</taxon>
        <taxon>Fungi</taxon>
        <taxon>Dikarya</taxon>
        <taxon>Basidiomycota</taxon>
        <taxon>Agaricomycotina</taxon>
        <taxon>Agaricomycetes</taxon>
        <taxon>Polyporales</taxon>
        <taxon>Laetiporus</taxon>
    </lineage>
</organism>
<dbReference type="SUPFAM" id="SSF53067">
    <property type="entry name" value="Actin-like ATPase domain"/>
    <property type="match status" value="2"/>
</dbReference>
<dbReference type="EMBL" id="KV427610">
    <property type="protein sequence ID" value="KZT09917.1"/>
    <property type="molecule type" value="Genomic_DNA"/>
</dbReference>
<evidence type="ECO:0000313" key="2">
    <source>
        <dbReference type="EMBL" id="KZT09917.1"/>
    </source>
</evidence>
<dbReference type="PANTHER" id="PTHR11937">
    <property type="entry name" value="ACTIN"/>
    <property type="match status" value="1"/>
</dbReference>
<proteinExistence type="inferred from homology"/>
<dbReference type="Proteomes" id="UP000076871">
    <property type="component" value="Unassembled WGS sequence"/>
</dbReference>
<protein>
    <submittedName>
        <fullName evidence="2">Actin-like ATPase domain-containing protein</fullName>
    </submittedName>
</protein>